<dbReference type="Proteomes" id="UP000683925">
    <property type="component" value="Unassembled WGS sequence"/>
</dbReference>
<comment type="caution">
    <text evidence="3">The sequence shown here is derived from an EMBL/GenBank/DDBJ whole genome shotgun (WGS) entry which is preliminary data.</text>
</comment>
<name>A0A8S1TIE4_PAROT</name>
<feature type="coiled-coil region" evidence="1">
    <location>
        <begin position="270"/>
        <end position="320"/>
    </location>
</feature>
<evidence type="ECO:0000256" key="1">
    <source>
        <dbReference type="SAM" id="Coils"/>
    </source>
</evidence>
<evidence type="ECO:0000256" key="2">
    <source>
        <dbReference type="SAM" id="MobiDB-lite"/>
    </source>
</evidence>
<proteinExistence type="predicted"/>
<dbReference type="EMBL" id="CAJJDP010000024">
    <property type="protein sequence ID" value="CAD8150976.1"/>
    <property type="molecule type" value="Genomic_DNA"/>
</dbReference>
<accession>A0A8S1TIE4</accession>
<feature type="compositionally biased region" description="Basic residues" evidence="2">
    <location>
        <begin position="417"/>
        <end position="426"/>
    </location>
</feature>
<evidence type="ECO:0000313" key="3">
    <source>
        <dbReference type="EMBL" id="CAD8150976.1"/>
    </source>
</evidence>
<keyword evidence="4" id="KW-1185">Reference proteome</keyword>
<gene>
    <name evidence="3" type="ORF">POCTA_138.1.T0240232</name>
</gene>
<feature type="region of interest" description="Disordered" evidence="2">
    <location>
        <begin position="1"/>
        <end position="20"/>
    </location>
</feature>
<feature type="region of interest" description="Disordered" evidence="2">
    <location>
        <begin position="406"/>
        <end position="426"/>
    </location>
</feature>
<sequence length="426" mass="49799">MHKNQIQNTNTRKPSNSYLKTEFSCSSQIKDLRYTTDPSPNRANKENVVKPSYLKATLQNHLIKQDRNITPNVAKGSVISLFLKQKQEEQQTEIKLNSCQMHKKKLKYEINQQQMCSRCAIDYAIQYGVPIRYNELDRKMLTFGQDEEHEEFQTFTQNTSKELQYIQNIQTQSDGIIKKKELKDFIVKVGDVISQNMQFLKVIQQQSLTYDNSKQLVNKILDELHLMSKTLLNDLFDKQQTKSQGSLCISNDLPQQINLNSFKSVVTQQINDLQNIKKDIMENVDNIITQMDVAPFKIIINKYSEKLKTFENTLFEIQEQYKQLPQQGDNNTFTKKMRDLNFKKKLSKLFNDLLENSVTKTSQLSDQVNNNTKFIQLLQKVNNNQNTNTIFYSSILKVINYNQNQNQDINSDEKPKQLKAKYKPSE</sequence>
<dbReference type="AlphaFoldDB" id="A0A8S1TIE4"/>
<reference evidence="3" key="1">
    <citation type="submission" date="2021-01" db="EMBL/GenBank/DDBJ databases">
        <authorList>
            <consortium name="Genoscope - CEA"/>
            <person name="William W."/>
        </authorList>
    </citation>
    <scope>NUCLEOTIDE SEQUENCE</scope>
</reference>
<dbReference type="OMA" id="INQQQMC"/>
<keyword evidence="1" id="KW-0175">Coiled coil</keyword>
<dbReference type="OrthoDB" id="289926at2759"/>
<evidence type="ECO:0000313" key="4">
    <source>
        <dbReference type="Proteomes" id="UP000683925"/>
    </source>
</evidence>
<protein>
    <submittedName>
        <fullName evidence="3">Uncharacterized protein</fullName>
    </submittedName>
</protein>
<organism evidence="3 4">
    <name type="scientific">Paramecium octaurelia</name>
    <dbReference type="NCBI Taxonomy" id="43137"/>
    <lineage>
        <taxon>Eukaryota</taxon>
        <taxon>Sar</taxon>
        <taxon>Alveolata</taxon>
        <taxon>Ciliophora</taxon>
        <taxon>Intramacronucleata</taxon>
        <taxon>Oligohymenophorea</taxon>
        <taxon>Peniculida</taxon>
        <taxon>Parameciidae</taxon>
        <taxon>Paramecium</taxon>
    </lineage>
</organism>